<evidence type="ECO:0000313" key="2">
    <source>
        <dbReference type="Proteomes" id="UP001596220"/>
    </source>
</evidence>
<accession>A0ABW1PA59</accession>
<gene>
    <name evidence="1" type="ORF">ACFP3R_19950</name>
</gene>
<dbReference type="Proteomes" id="UP001596220">
    <property type="component" value="Unassembled WGS sequence"/>
</dbReference>
<comment type="caution">
    <text evidence="1">The sequence shown here is derived from an EMBL/GenBank/DDBJ whole genome shotgun (WGS) entry which is preliminary data.</text>
</comment>
<dbReference type="EMBL" id="JBHSQO010000019">
    <property type="protein sequence ID" value="MFC6091552.1"/>
    <property type="molecule type" value="Genomic_DNA"/>
</dbReference>
<evidence type="ECO:0000313" key="1">
    <source>
        <dbReference type="EMBL" id="MFC6091552.1"/>
    </source>
</evidence>
<dbReference type="RefSeq" id="WP_380637778.1">
    <property type="nucleotide sequence ID" value="NZ_JBHSQO010000019.1"/>
</dbReference>
<proteinExistence type="predicted"/>
<keyword evidence="2" id="KW-1185">Reference proteome</keyword>
<name>A0ABW1PA59_9PSEU</name>
<reference evidence="2" key="1">
    <citation type="journal article" date="2019" name="Int. J. Syst. Evol. Microbiol.">
        <title>The Global Catalogue of Microorganisms (GCM) 10K type strain sequencing project: providing services to taxonomists for standard genome sequencing and annotation.</title>
        <authorList>
            <consortium name="The Broad Institute Genomics Platform"/>
            <consortium name="The Broad Institute Genome Sequencing Center for Infectious Disease"/>
            <person name="Wu L."/>
            <person name="Ma J."/>
        </authorList>
    </citation>
    <scope>NUCLEOTIDE SEQUENCE [LARGE SCALE GENOMIC DNA]</scope>
    <source>
        <strain evidence="2">CGMCC 4.7246</strain>
    </source>
</reference>
<organism evidence="1 2">
    <name type="scientific">Saccharothrix lopnurensis</name>
    <dbReference type="NCBI Taxonomy" id="1670621"/>
    <lineage>
        <taxon>Bacteria</taxon>
        <taxon>Bacillati</taxon>
        <taxon>Actinomycetota</taxon>
        <taxon>Actinomycetes</taxon>
        <taxon>Pseudonocardiales</taxon>
        <taxon>Pseudonocardiaceae</taxon>
        <taxon>Saccharothrix</taxon>
    </lineage>
</organism>
<protein>
    <submittedName>
        <fullName evidence="1">Uncharacterized protein</fullName>
    </submittedName>
</protein>
<sequence>MGFSPAYATSGFTAMTATGAGLGLTTGDVVSLSDLMALLVAVHLRVRAVEEPHLFALHGDT</sequence>